<proteinExistence type="predicted"/>
<gene>
    <name evidence="2" type="ORF">CLUMA_CG000255</name>
</gene>
<sequence length="76" mass="8813">MTTTSQHKDKAKREEKKNHEAHERSKFGHLAFLHINKLMKPKHLKKDTFGILSISPAQKPQVNILNKILATNKLKF</sequence>
<evidence type="ECO:0000256" key="1">
    <source>
        <dbReference type="SAM" id="MobiDB-lite"/>
    </source>
</evidence>
<name>A0A1J1HIT7_9DIPT</name>
<keyword evidence="3" id="KW-1185">Reference proteome</keyword>
<feature type="region of interest" description="Disordered" evidence="1">
    <location>
        <begin position="1"/>
        <end position="26"/>
    </location>
</feature>
<evidence type="ECO:0000313" key="2">
    <source>
        <dbReference type="EMBL" id="CRK86193.1"/>
    </source>
</evidence>
<reference evidence="2 3" key="1">
    <citation type="submission" date="2015-04" db="EMBL/GenBank/DDBJ databases">
        <authorList>
            <person name="Syromyatnikov M.Y."/>
            <person name="Popov V.N."/>
        </authorList>
    </citation>
    <scope>NUCLEOTIDE SEQUENCE [LARGE SCALE GENOMIC DNA]</scope>
</reference>
<accession>A0A1J1HIT7</accession>
<evidence type="ECO:0000313" key="3">
    <source>
        <dbReference type="Proteomes" id="UP000183832"/>
    </source>
</evidence>
<dbReference type="EMBL" id="CVRI01000001">
    <property type="protein sequence ID" value="CRK86193.1"/>
    <property type="molecule type" value="Genomic_DNA"/>
</dbReference>
<organism evidence="2 3">
    <name type="scientific">Clunio marinus</name>
    <dbReference type="NCBI Taxonomy" id="568069"/>
    <lineage>
        <taxon>Eukaryota</taxon>
        <taxon>Metazoa</taxon>
        <taxon>Ecdysozoa</taxon>
        <taxon>Arthropoda</taxon>
        <taxon>Hexapoda</taxon>
        <taxon>Insecta</taxon>
        <taxon>Pterygota</taxon>
        <taxon>Neoptera</taxon>
        <taxon>Endopterygota</taxon>
        <taxon>Diptera</taxon>
        <taxon>Nematocera</taxon>
        <taxon>Chironomoidea</taxon>
        <taxon>Chironomidae</taxon>
        <taxon>Clunio</taxon>
    </lineage>
</organism>
<dbReference type="AlphaFoldDB" id="A0A1J1HIT7"/>
<dbReference type="Proteomes" id="UP000183832">
    <property type="component" value="Unassembled WGS sequence"/>
</dbReference>
<protein>
    <submittedName>
        <fullName evidence="2">CLUMA_CG000255, isoform A</fullName>
    </submittedName>
</protein>